<reference evidence="3" key="2">
    <citation type="submission" date="2016-04" db="UniProtKB">
        <authorList>
            <consortium name="WormBaseParasite"/>
        </authorList>
    </citation>
    <scope>IDENTIFICATION</scope>
</reference>
<dbReference type="GO" id="GO:0000176">
    <property type="term" value="C:nuclear exosome (RNase complex)"/>
    <property type="evidence" value="ECO:0007669"/>
    <property type="project" value="TreeGrafter"/>
</dbReference>
<dbReference type="GO" id="GO:0016075">
    <property type="term" value="P:rRNA catabolic process"/>
    <property type="evidence" value="ECO:0007669"/>
    <property type="project" value="TreeGrafter"/>
</dbReference>
<feature type="domain" description="RNB" evidence="1">
    <location>
        <begin position="2"/>
        <end position="302"/>
    </location>
</feature>
<dbReference type="GO" id="GO:0004519">
    <property type="term" value="F:endonuclease activity"/>
    <property type="evidence" value="ECO:0007669"/>
    <property type="project" value="TreeGrafter"/>
</dbReference>
<dbReference type="GO" id="GO:0003723">
    <property type="term" value="F:RNA binding"/>
    <property type="evidence" value="ECO:0007669"/>
    <property type="project" value="InterPro"/>
</dbReference>
<dbReference type="STRING" id="6313.A0A158PA27"/>
<dbReference type="AlphaFoldDB" id="A0A158PA27"/>
<dbReference type="InterPro" id="IPR012340">
    <property type="entry name" value="NA-bd_OB-fold"/>
</dbReference>
<sequence length="450" mass="50141">LHENSTFQVDPLGCTDIDDALHCRPIDNDLLEVGVHIADVTHFVRSGTAIDEEAASRGTTVYLCDRRIDMLPALLSSNLCSLKGGEERYAFSVIWTMTSNAEILSTKYQKSLICSKAALTYEKAQEFIDDPNLNDDVTVSLRALMKLSKILNRRRMANGALTLASSEVRFDMDWQTNTPKSVQEGKHLDTHSMILSEYPDCALLRRHPVPIEASYKPLLEAAKQRGFSINVSSGKALADSLNRAVDENNPMLNRLLRMLTTRCMTQAVYFSAACPIYTHFTSPIRRYADVVVHRLLAACIGADDVGIGLLSQANVQKISQNINYRHKNAQYAGRASVQLNVLTYFQGREEMCEGFVMGVRINGIQVFVPKYGVEAIIVLQQGKGTTIDIDEGCVRHNENVIKELDRVKVRVRLDEHNIQRRRIALDLVDPSTLPGLSVDFDLSESVGIGI</sequence>
<dbReference type="GO" id="GO:0071031">
    <property type="term" value="P:nuclear mRNA surveillance of mRNA 3'-end processing"/>
    <property type="evidence" value="ECO:0007669"/>
    <property type="project" value="TreeGrafter"/>
</dbReference>
<evidence type="ECO:0000313" key="2">
    <source>
        <dbReference type="Proteomes" id="UP000035642"/>
    </source>
</evidence>
<accession>A0A158PA27</accession>
<dbReference type="GO" id="GO:0000175">
    <property type="term" value="F:3'-5'-RNA exonuclease activity"/>
    <property type="evidence" value="ECO:0007669"/>
    <property type="project" value="TreeGrafter"/>
</dbReference>
<dbReference type="Pfam" id="PF17215">
    <property type="entry name" value="Rrp44_S1"/>
    <property type="match status" value="1"/>
</dbReference>
<evidence type="ECO:0000313" key="3">
    <source>
        <dbReference type="WBParaSite" id="ACAC_0000893001-mRNA-1"/>
    </source>
</evidence>
<dbReference type="PANTHER" id="PTHR23355">
    <property type="entry name" value="RIBONUCLEASE"/>
    <property type="match status" value="1"/>
</dbReference>
<dbReference type="InterPro" id="IPR001900">
    <property type="entry name" value="RNase_II/R"/>
</dbReference>
<reference evidence="2" key="1">
    <citation type="submission" date="2012-09" db="EMBL/GenBank/DDBJ databases">
        <authorList>
            <person name="Martin A.A."/>
        </authorList>
    </citation>
    <scope>NUCLEOTIDE SEQUENCE</scope>
</reference>
<dbReference type="Gene3D" id="2.40.50.140">
    <property type="entry name" value="Nucleic acid-binding proteins"/>
    <property type="match status" value="1"/>
</dbReference>
<name>A0A158PA27_ANGCA</name>
<protein>
    <submittedName>
        <fullName evidence="3">RNB domain-containing protein</fullName>
    </submittedName>
</protein>
<dbReference type="InterPro" id="IPR050180">
    <property type="entry name" value="RNR_Ribonuclease"/>
</dbReference>
<dbReference type="PANTHER" id="PTHR23355:SF35">
    <property type="entry name" value="EXOSOME COMPLEX EXONUCLEASE RRP44"/>
    <property type="match status" value="1"/>
</dbReference>
<dbReference type="InterPro" id="IPR033770">
    <property type="entry name" value="RRP44_S1"/>
</dbReference>
<dbReference type="WBParaSite" id="ACAC_0000893001-mRNA-1">
    <property type="protein sequence ID" value="ACAC_0000893001-mRNA-1"/>
    <property type="gene ID" value="ACAC_0000893001"/>
</dbReference>
<proteinExistence type="predicted"/>
<evidence type="ECO:0000259" key="1">
    <source>
        <dbReference type="SMART" id="SM00955"/>
    </source>
</evidence>
<dbReference type="Pfam" id="PF00773">
    <property type="entry name" value="RNB"/>
    <property type="match status" value="1"/>
</dbReference>
<dbReference type="SMART" id="SM00955">
    <property type="entry name" value="RNB"/>
    <property type="match status" value="1"/>
</dbReference>
<dbReference type="SUPFAM" id="SSF50249">
    <property type="entry name" value="Nucleic acid-binding proteins"/>
    <property type="match status" value="2"/>
</dbReference>
<dbReference type="GO" id="GO:0000177">
    <property type="term" value="C:cytoplasmic exosome (RNase complex)"/>
    <property type="evidence" value="ECO:0007669"/>
    <property type="project" value="TreeGrafter"/>
</dbReference>
<keyword evidence="2" id="KW-1185">Reference proteome</keyword>
<organism evidence="2 3">
    <name type="scientific">Angiostrongylus cantonensis</name>
    <name type="common">Rat lungworm</name>
    <dbReference type="NCBI Taxonomy" id="6313"/>
    <lineage>
        <taxon>Eukaryota</taxon>
        <taxon>Metazoa</taxon>
        <taxon>Ecdysozoa</taxon>
        <taxon>Nematoda</taxon>
        <taxon>Chromadorea</taxon>
        <taxon>Rhabditida</taxon>
        <taxon>Rhabditina</taxon>
        <taxon>Rhabditomorpha</taxon>
        <taxon>Strongyloidea</taxon>
        <taxon>Metastrongylidae</taxon>
        <taxon>Angiostrongylus</taxon>
    </lineage>
</organism>
<dbReference type="Proteomes" id="UP000035642">
    <property type="component" value="Unassembled WGS sequence"/>
</dbReference>